<feature type="binding site" evidence="7">
    <location>
        <position position="476"/>
    </location>
    <ligand>
        <name>Mg(2+)</name>
        <dbReference type="ChEBI" id="CHEBI:18420"/>
    </ligand>
</feature>
<evidence type="ECO:0000256" key="7">
    <source>
        <dbReference type="HAMAP-Rule" id="MF_01322"/>
    </source>
</evidence>
<dbReference type="Pfam" id="PF05000">
    <property type="entry name" value="RNA_pol_Rpb1_4"/>
    <property type="match status" value="1"/>
</dbReference>
<comment type="function">
    <text evidence="7 8">DNA-dependent RNA polymerase catalyzes the transcription of DNA into RNA using the four ribonucleoside triphosphates as substrates.</text>
</comment>
<dbReference type="GO" id="GO:0000428">
    <property type="term" value="C:DNA-directed RNA polymerase complex"/>
    <property type="evidence" value="ECO:0007669"/>
    <property type="project" value="UniProtKB-KW"/>
</dbReference>
<feature type="binding site" evidence="7">
    <location>
        <position position="823"/>
    </location>
    <ligand>
        <name>Zn(2+)</name>
        <dbReference type="ChEBI" id="CHEBI:29105"/>
        <label>2</label>
    </ligand>
</feature>
<dbReference type="Pfam" id="PF04997">
    <property type="entry name" value="RNA_pol_Rpb1_1"/>
    <property type="match status" value="1"/>
</dbReference>
<dbReference type="InterPro" id="IPR007083">
    <property type="entry name" value="RNA_pol_Rpb1_4"/>
</dbReference>
<feature type="binding site" evidence="7">
    <location>
        <position position="84"/>
    </location>
    <ligand>
        <name>Zn(2+)</name>
        <dbReference type="ChEBI" id="CHEBI:29105"/>
        <label>1</label>
    </ligand>
</feature>
<dbReference type="SMART" id="SM00663">
    <property type="entry name" value="RPOLA_N"/>
    <property type="match status" value="1"/>
</dbReference>
<comment type="cofactor">
    <cofactor evidence="7">
        <name>Zn(2+)</name>
        <dbReference type="ChEBI" id="CHEBI:29105"/>
    </cofactor>
    <text evidence="7">Binds 2 Zn(2+) ions per subunit.</text>
</comment>
<dbReference type="SUPFAM" id="SSF64484">
    <property type="entry name" value="beta and beta-prime subunits of DNA dependent RNA-polymerase"/>
    <property type="match status" value="1"/>
</dbReference>
<feature type="binding site" evidence="7">
    <location>
        <position position="478"/>
    </location>
    <ligand>
        <name>Mg(2+)</name>
        <dbReference type="ChEBI" id="CHEBI:18420"/>
    </ligand>
</feature>
<feature type="binding site" evidence="7">
    <location>
        <position position="897"/>
    </location>
    <ligand>
        <name>Zn(2+)</name>
        <dbReference type="ChEBI" id="CHEBI:29105"/>
        <label>2</label>
    </ligand>
</feature>
<keyword evidence="11" id="KW-1185">Reference proteome</keyword>
<comment type="catalytic activity">
    <reaction evidence="6 7 8">
        <text>RNA(n) + a ribonucleoside 5'-triphosphate = RNA(n+1) + diphosphate</text>
        <dbReference type="Rhea" id="RHEA:21248"/>
        <dbReference type="Rhea" id="RHEA-COMP:14527"/>
        <dbReference type="Rhea" id="RHEA-COMP:17342"/>
        <dbReference type="ChEBI" id="CHEBI:33019"/>
        <dbReference type="ChEBI" id="CHEBI:61557"/>
        <dbReference type="ChEBI" id="CHEBI:140395"/>
        <dbReference type="EC" id="2.7.7.6"/>
    </reaction>
</comment>
<comment type="similarity">
    <text evidence="7 8">Belongs to the RNA polymerase beta' chain family.</text>
</comment>
<evidence type="ECO:0000256" key="3">
    <source>
        <dbReference type="ARBA" id="ARBA00022695"/>
    </source>
</evidence>
<feature type="domain" description="RNA polymerase N-terminal" evidence="9">
    <location>
        <begin position="249"/>
        <end position="528"/>
    </location>
</feature>
<dbReference type="Pfam" id="PF00623">
    <property type="entry name" value="RNA_pol_Rpb1_2"/>
    <property type="match status" value="2"/>
</dbReference>
<evidence type="ECO:0000259" key="9">
    <source>
        <dbReference type="SMART" id="SM00663"/>
    </source>
</evidence>
<dbReference type="Proteomes" id="UP001610063">
    <property type="component" value="Unassembled WGS sequence"/>
</dbReference>
<keyword evidence="4 7" id="KW-0479">Metal-binding</keyword>
<proteinExistence type="inferred from homology"/>
<feature type="binding site" evidence="7">
    <location>
        <position position="904"/>
    </location>
    <ligand>
        <name>Zn(2+)</name>
        <dbReference type="ChEBI" id="CHEBI:29105"/>
        <label>2</label>
    </ligand>
</feature>
<dbReference type="PANTHER" id="PTHR19376:SF54">
    <property type="entry name" value="DNA-DIRECTED RNA POLYMERASE SUBUNIT BETA"/>
    <property type="match status" value="1"/>
</dbReference>
<dbReference type="Gene3D" id="1.10.132.30">
    <property type="match status" value="1"/>
</dbReference>
<dbReference type="InterPro" id="IPR007080">
    <property type="entry name" value="RNA_pol_Rpb1_1"/>
</dbReference>
<comment type="cofactor">
    <cofactor evidence="7">
        <name>Mg(2+)</name>
        <dbReference type="ChEBI" id="CHEBI:18420"/>
    </cofactor>
    <text evidence="7">Binds 1 Mg(2+) ion per subunit.</text>
</comment>
<dbReference type="InterPro" id="IPR045867">
    <property type="entry name" value="DNA-dir_RpoC_beta_prime"/>
</dbReference>
<comment type="caution">
    <text evidence="10">The sequence shown here is derived from an EMBL/GenBank/DDBJ whole genome shotgun (WGS) entry which is preliminary data.</text>
</comment>
<evidence type="ECO:0000256" key="8">
    <source>
        <dbReference type="RuleBase" id="RU004279"/>
    </source>
</evidence>
<keyword evidence="7" id="KW-0460">Magnesium</keyword>
<feature type="binding site" evidence="7">
    <location>
        <position position="66"/>
    </location>
    <ligand>
        <name>Zn(2+)</name>
        <dbReference type="ChEBI" id="CHEBI:29105"/>
        <label>1</label>
    </ligand>
</feature>
<evidence type="ECO:0000256" key="4">
    <source>
        <dbReference type="ARBA" id="ARBA00022723"/>
    </source>
</evidence>
<evidence type="ECO:0000256" key="1">
    <source>
        <dbReference type="ARBA" id="ARBA00022478"/>
    </source>
</evidence>
<dbReference type="Pfam" id="PF04983">
    <property type="entry name" value="RNA_pol_Rpb1_3"/>
    <property type="match status" value="1"/>
</dbReference>
<evidence type="ECO:0000313" key="10">
    <source>
        <dbReference type="EMBL" id="MFH6984018.1"/>
    </source>
</evidence>
<dbReference type="Gene3D" id="1.10.40.90">
    <property type="match status" value="1"/>
</dbReference>
<dbReference type="InterPro" id="IPR000722">
    <property type="entry name" value="RNA_pol_asu"/>
</dbReference>
<dbReference type="Pfam" id="PF04998">
    <property type="entry name" value="RNA_pol_Rpb1_5"/>
    <property type="match status" value="1"/>
</dbReference>
<dbReference type="Gene3D" id="2.40.40.20">
    <property type="match status" value="1"/>
</dbReference>
<keyword evidence="7" id="KW-0862">Zinc</keyword>
<evidence type="ECO:0000256" key="2">
    <source>
        <dbReference type="ARBA" id="ARBA00022679"/>
    </source>
</evidence>
<name>A0ABW7N8S9_9BACT</name>
<organism evidence="10 11">
    <name type="scientific">Marinoscillum luteum</name>
    <dbReference type="NCBI Taxonomy" id="861051"/>
    <lineage>
        <taxon>Bacteria</taxon>
        <taxon>Pseudomonadati</taxon>
        <taxon>Bacteroidota</taxon>
        <taxon>Cytophagia</taxon>
        <taxon>Cytophagales</taxon>
        <taxon>Reichenbachiellaceae</taxon>
        <taxon>Marinoscillum</taxon>
    </lineage>
</organism>
<keyword evidence="1 7" id="KW-0240">DNA-directed RNA polymerase</keyword>
<feature type="binding site" evidence="7">
    <location>
        <position position="907"/>
    </location>
    <ligand>
        <name>Zn(2+)</name>
        <dbReference type="ChEBI" id="CHEBI:29105"/>
        <label>2</label>
    </ligand>
</feature>
<dbReference type="Gene3D" id="4.10.860.120">
    <property type="entry name" value="RNA polymerase II, clamp domain"/>
    <property type="match status" value="1"/>
</dbReference>
<keyword evidence="3 7" id="KW-0548">Nucleotidyltransferase</keyword>
<dbReference type="CDD" id="cd01609">
    <property type="entry name" value="RNAP_beta'_N"/>
    <property type="match status" value="1"/>
</dbReference>
<dbReference type="EMBL" id="JBIPKE010000017">
    <property type="protein sequence ID" value="MFH6984018.1"/>
    <property type="molecule type" value="Genomic_DNA"/>
</dbReference>
<dbReference type="InterPro" id="IPR006592">
    <property type="entry name" value="RNA_pol_N"/>
</dbReference>
<dbReference type="GO" id="GO:0003899">
    <property type="term" value="F:DNA-directed RNA polymerase activity"/>
    <property type="evidence" value="ECO:0007669"/>
    <property type="project" value="UniProtKB-EC"/>
</dbReference>
<evidence type="ECO:0000256" key="5">
    <source>
        <dbReference type="ARBA" id="ARBA00023163"/>
    </source>
</evidence>
<dbReference type="Gene3D" id="1.10.150.390">
    <property type="match status" value="1"/>
</dbReference>
<evidence type="ECO:0000256" key="6">
    <source>
        <dbReference type="ARBA" id="ARBA00048552"/>
    </source>
</evidence>
<accession>A0ABW7N8S9</accession>
<keyword evidence="5 7" id="KW-0804">Transcription</keyword>
<feature type="binding site" evidence="7">
    <location>
        <position position="474"/>
    </location>
    <ligand>
        <name>Mg(2+)</name>
        <dbReference type="ChEBI" id="CHEBI:18420"/>
    </ligand>
</feature>
<dbReference type="RefSeq" id="WP_159585199.1">
    <property type="nucleotide sequence ID" value="NZ_JBIPKE010000017.1"/>
</dbReference>
<evidence type="ECO:0000313" key="11">
    <source>
        <dbReference type="Proteomes" id="UP001610063"/>
    </source>
</evidence>
<dbReference type="InterPro" id="IPR042102">
    <property type="entry name" value="RNA_pol_Rpb1_3_sf"/>
</dbReference>
<keyword evidence="2 7" id="KW-0808">Transferase</keyword>
<dbReference type="InterPro" id="IPR044893">
    <property type="entry name" value="RNA_pol_Rpb1_clamp_domain"/>
</dbReference>
<feature type="binding site" evidence="7">
    <location>
        <position position="68"/>
    </location>
    <ligand>
        <name>Zn(2+)</name>
        <dbReference type="ChEBI" id="CHEBI:29105"/>
        <label>1</label>
    </ligand>
</feature>
<dbReference type="InterPro" id="IPR007081">
    <property type="entry name" value="RNA_pol_Rpb1_5"/>
</dbReference>
<dbReference type="Gene3D" id="1.10.274.100">
    <property type="entry name" value="RNA polymerase Rpb1, domain 3"/>
    <property type="match status" value="2"/>
</dbReference>
<dbReference type="EC" id="2.7.7.6" evidence="7"/>
<protein>
    <recommendedName>
        <fullName evidence="7">DNA-directed RNA polymerase subunit beta'</fullName>
        <shortName evidence="7">RNAP subunit beta'</shortName>
        <ecNumber evidence="7">2.7.7.6</ecNumber>
    </recommendedName>
    <alternativeName>
        <fullName evidence="7">RNA polymerase subunit beta'</fullName>
    </alternativeName>
    <alternativeName>
        <fullName evidence="7">Transcriptase subunit beta'</fullName>
    </alternativeName>
</protein>
<reference evidence="10 11" key="1">
    <citation type="journal article" date="2013" name="Int. J. Syst. Evol. Microbiol.">
        <title>Marinoscillum luteum sp. nov., isolated from marine sediment.</title>
        <authorList>
            <person name="Cha I.T."/>
            <person name="Park S.J."/>
            <person name="Kim S.J."/>
            <person name="Kim J.G."/>
            <person name="Jung M.Y."/>
            <person name="Shin K.S."/>
            <person name="Kwon K.K."/>
            <person name="Yang S.H."/>
            <person name="Seo Y.S."/>
            <person name="Rhee S.K."/>
        </authorList>
    </citation>
    <scope>NUCLEOTIDE SEQUENCE [LARGE SCALE GENOMIC DNA]</scope>
    <source>
        <strain evidence="10 11">KCTC 23939</strain>
    </source>
</reference>
<dbReference type="NCBIfam" id="TIGR02386">
    <property type="entry name" value="rpoC_TIGR"/>
    <property type="match status" value="1"/>
</dbReference>
<comment type="subunit">
    <text evidence="7">The RNAP catalytic core consists of 2 alpha, 1 beta, 1 beta' and 1 omega subunit. When a sigma factor is associated with the core the holoenzyme is formed, which can initiate transcription.</text>
</comment>
<sequence length="1434" mass="160136">MAFRKNKKLSNDFSKVTISLASPESILESSHGEVTQPETINYRTYKPEMGGLFCERIFGPVKDWECHCGKYKRIRYKGIICDRCGVEVTEKKVRRERMGHIELVVPVAHIWYFRSLPNKIGYLLGLPTKKLDQIIYYERYVVIQSGIKEEDGINEMDFLTEEEYLDILDKLPRENQLLDDDDPQKFIAKMGAEALEMLLSRIELDELSYQLRHQAATDTSQQRKAEALKRLRVVEAFRDAKTRIENKPEWMIIKMVPVIPPELRPLVPLDGGRFATSDLNDLYRRVIIRNNRLKRLIDIKAPEVILRNEKRMLQEAVDSLFDNSRKVNAVRSDGNRALKSLSDMLKGKQGRFRQNLLGKRVDYSGRSVIVVGPELKMHECGLPKDMAAELFKPFVIRKLIERGIVKTVKSAKKIVDRKDPVVWDILENVLKGHPVLLNRAPTLHRLGIQAFQPKLIEGKAIQLHPLVCTAFNADFDGDQMAVHVPLGHEAVLEASLLMLSSHNILNPANGAPIAVPSQDMVLGLYYITKGRRSTPEKPVIGEGLSFYSAEEVIIAINEGKVSQHAYVKVRTKVRNENGELETKVIETVAGRVLFNLHVPEEVGFVDELLTKKKLQKIISTVFKITGMAKTAHFLDDIKELGFQTAYKGGLSMGLDNIQIPAEKEALVAQAKEEVEAVWNNYLMGLITDNERYNQVIDIWTRTNTLLTNTLMQQLEEDDQGFNSIYMMMHSGARGSREQIRQLGGMRGLMAKPQKNLQGSVGEIIENPILSNFKEGLDVIEYFISTHGARKGLADTALKTADAGYLTRRLVDVAQDMVVNEEDCGTLRGLSVQALKDNEEIVESLFERILGRVSVHDIYDPITEELIVESGAEITEEVAVKIDETSIEEVEIRSVLTCETKQGVCAKCYGRNLASGRMANMGESVGVIAAQSIGEPGTQLTLRTFHVGGTASNIAVDANIKAKFDGFIEYDELRTVDSEDEEGNKVKKVMGRSGEIKILDNKKERVLITNHVPYGAILKVSDGDKIAKGDEICNWDPYNAVIMAEFDGKAEFDSIIEGVTYKEESDEQTGHREKVIIDTKDKTKNPAVVVAGKDESKGYNIPVGAHLAVDIGDKIKAGQVLAKIPRKTGKSRDITGGLPRVTELFEARNPSNPAVVSEIDGVVTYGGIKRGNREIFIESKDGVKKRYLVPLSKHILVQDNDFIRAGDALSDGAITPADILSISGPTAVQEYLVNEIQEVYRLQGVKINDKHIEVIVRQMMQKVIIIDAGDTSFLTNQSVDRFAFMEENDNILDKKVVMDPGDSETLKAGMIITSRKLRDENSNLKRRDMKIVEVRNAEAAVSKPILQGITQASLGTESFISAASFQETTKVLSEASIRGKADYLSGLKENVIVGHLIPAGTGNRNFLNHIVTSNEDYENLVAAKEQFANSKELES</sequence>
<feature type="binding site" evidence="7">
    <location>
        <position position="81"/>
    </location>
    <ligand>
        <name>Zn(2+)</name>
        <dbReference type="ChEBI" id="CHEBI:29105"/>
        <label>1</label>
    </ligand>
</feature>
<dbReference type="Gene3D" id="1.10.1790.20">
    <property type="match status" value="1"/>
</dbReference>
<dbReference type="Gene3D" id="2.40.50.100">
    <property type="match status" value="3"/>
</dbReference>
<dbReference type="HAMAP" id="MF_01322">
    <property type="entry name" value="RNApol_bact_RpoC"/>
    <property type="match status" value="1"/>
</dbReference>
<dbReference type="CDD" id="cd02655">
    <property type="entry name" value="RNAP_beta'_C"/>
    <property type="match status" value="1"/>
</dbReference>
<dbReference type="PANTHER" id="PTHR19376">
    <property type="entry name" value="DNA-DIRECTED RNA POLYMERASE"/>
    <property type="match status" value="1"/>
</dbReference>
<dbReference type="InterPro" id="IPR012754">
    <property type="entry name" value="DNA-dir_RpoC_beta_prime_bact"/>
</dbReference>
<dbReference type="InterPro" id="IPR007066">
    <property type="entry name" value="RNA_pol_Rpb1_3"/>
</dbReference>
<gene>
    <name evidence="7 10" type="primary">rpoC</name>
    <name evidence="10" type="ORF">ACHKAR_11245</name>
</gene>
<dbReference type="InterPro" id="IPR038120">
    <property type="entry name" value="Rpb1_funnel_sf"/>
</dbReference>